<evidence type="ECO:0008006" key="3">
    <source>
        <dbReference type="Google" id="ProtNLM"/>
    </source>
</evidence>
<dbReference type="Gene3D" id="3.30.2220.30">
    <property type="match status" value="1"/>
</dbReference>
<dbReference type="EMBL" id="BKBC01000049">
    <property type="protein sequence ID" value="GEQ22479.1"/>
    <property type="molecule type" value="Genomic_DNA"/>
</dbReference>
<dbReference type="RefSeq" id="WP_241393580.1">
    <property type="nucleotide sequence ID" value="NZ_BKBC01000049.1"/>
</dbReference>
<evidence type="ECO:0000313" key="2">
    <source>
        <dbReference type="Proteomes" id="UP000321089"/>
    </source>
</evidence>
<dbReference type="InterPro" id="IPR038559">
    <property type="entry name" value="XkdN-like_sf"/>
</dbReference>
<dbReference type="Pfam" id="PF08890">
    <property type="entry name" value="Phage_TAC_5"/>
    <property type="match status" value="1"/>
</dbReference>
<evidence type="ECO:0000313" key="1">
    <source>
        <dbReference type="EMBL" id="GEQ22479.1"/>
    </source>
</evidence>
<reference evidence="1 2" key="1">
    <citation type="submission" date="2019-07" db="EMBL/GenBank/DDBJ databases">
        <title>Whole genome shotgun sequence of Clostridium butyricum NBRC 3858.</title>
        <authorList>
            <person name="Hosoyama A."/>
            <person name="Uohara A."/>
            <person name="Ohji S."/>
            <person name="Ichikawa N."/>
        </authorList>
    </citation>
    <scope>NUCLEOTIDE SEQUENCE [LARGE SCALE GENOMIC DNA]</scope>
    <source>
        <strain evidence="1 2">NBRC 3858</strain>
    </source>
</reference>
<sequence>MKKLNEEQQAQLASKEEDILAKLMGEEIEAPKGKARLERLGIQLELKGLTGDELSRIRKECTRKRKIRGVWEEKLDNAEYDAGVIIAATTNFNWNNTQLLAKYELSEGKQFIIKKLLAGEKNALVESILQLSGFGEDVEVTEDDIKN</sequence>
<protein>
    <recommendedName>
        <fullName evidence="3">Phage XkdN-like protein</fullName>
    </recommendedName>
</protein>
<gene>
    <name evidence="1" type="ORF">CBU02nite_29850</name>
</gene>
<accession>A0A512TQE1</accession>
<organism evidence="1 2">
    <name type="scientific">Clostridium butyricum</name>
    <dbReference type="NCBI Taxonomy" id="1492"/>
    <lineage>
        <taxon>Bacteria</taxon>
        <taxon>Bacillati</taxon>
        <taxon>Bacillota</taxon>
        <taxon>Clostridia</taxon>
        <taxon>Eubacteriales</taxon>
        <taxon>Clostridiaceae</taxon>
        <taxon>Clostridium</taxon>
    </lineage>
</organism>
<proteinExistence type="predicted"/>
<name>A0A512TQE1_CLOBU</name>
<dbReference type="InterPro" id="IPR014986">
    <property type="entry name" value="XkdN-like"/>
</dbReference>
<dbReference type="AlphaFoldDB" id="A0A512TQE1"/>
<dbReference type="Proteomes" id="UP000321089">
    <property type="component" value="Unassembled WGS sequence"/>
</dbReference>
<comment type="caution">
    <text evidence="1">The sequence shown here is derived from an EMBL/GenBank/DDBJ whole genome shotgun (WGS) entry which is preliminary data.</text>
</comment>